<reference evidence="1" key="1">
    <citation type="journal article" date="2014" name="Nat. Commun.">
        <title>The tobacco genome sequence and its comparison with those of tomato and potato.</title>
        <authorList>
            <person name="Sierro N."/>
            <person name="Battey J.N."/>
            <person name="Ouadi S."/>
            <person name="Bakaher N."/>
            <person name="Bovet L."/>
            <person name="Willig A."/>
            <person name="Goepfert S."/>
            <person name="Peitsch M.C."/>
            <person name="Ivanov N.V."/>
        </authorList>
    </citation>
    <scope>NUCLEOTIDE SEQUENCE [LARGE SCALE GENOMIC DNA]</scope>
</reference>
<gene>
    <name evidence="2" type="primary">LOC142174503</name>
</gene>
<keyword evidence="1" id="KW-1185">Reference proteome</keyword>
<proteinExistence type="predicted"/>
<dbReference type="Proteomes" id="UP000790787">
    <property type="component" value="Chromosome 20"/>
</dbReference>
<organism evidence="1 2">
    <name type="scientific">Nicotiana tabacum</name>
    <name type="common">Common tobacco</name>
    <dbReference type="NCBI Taxonomy" id="4097"/>
    <lineage>
        <taxon>Eukaryota</taxon>
        <taxon>Viridiplantae</taxon>
        <taxon>Streptophyta</taxon>
        <taxon>Embryophyta</taxon>
        <taxon>Tracheophyta</taxon>
        <taxon>Spermatophyta</taxon>
        <taxon>Magnoliopsida</taxon>
        <taxon>eudicotyledons</taxon>
        <taxon>Gunneridae</taxon>
        <taxon>Pentapetalae</taxon>
        <taxon>asterids</taxon>
        <taxon>lamiids</taxon>
        <taxon>Solanales</taxon>
        <taxon>Solanaceae</taxon>
        <taxon>Nicotianoideae</taxon>
        <taxon>Nicotianeae</taxon>
        <taxon>Nicotiana</taxon>
    </lineage>
</organism>
<protein>
    <submittedName>
        <fullName evidence="2">Uncharacterized protein LOC142174503</fullName>
    </submittedName>
</protein>
<sequence length="145" mass="16715">MPAYAKFLKEILSNKRKVEGTSVAKLTEHCVSINLMPLSIFRKLERKIGAIRSIHMSLQLADQTTILPEGIVENVLVRVDKFAFLIDFIVINIEENKEAPLNFRRPSWLWVELYWIQERQLMLRVGEEIVVFKINDAIGQGSFSA</sequence>
<accession>A0AC58TGR5</accession>
<dbReference type="RefSeq" id="XP_075096410.1">
    <property type="nucleotide sequence ID" value="XM_075240309.1"/>
</dbReference>
<evidence type="ECO:0000313" key="2">
    <source>
        <dbReference type="RefSeq" id="XP_075096410.1"/>
    </source>
</evidence>
<reference evidence="2" key="2">
    <citation type="submission" date="2025-08" db="UniProtKB">
        <authorList>
            <consortium name="RefSeq"/>
        </authorList>
    </citation>
    <scope>IDENTIFICATION</scope>
    <source>
        <tissue evidence="2">Leaf</tissue>
    </source>
</reference>
<evidence type="ECO:0000313" key="1">
    <source>
        <dbReference type="Proteomes" id="UP000790787"/>
    </source>
</evidence>
<name>A0AC58TGR5_TOBAC</name>